<dbReference type="Gene3D" id="3.10.290.10">
    <property type="entry name" value="RNA-binding S4 domain"/>
    <property type="match status" value="1"/>
</dbReference>
<dbReference type="InterPro" id="IPR020103">
    <property type="entry name" value="PsdUridine_synth_cat_dom_sf"/>
</dbReference>
<dbReference type="EMBL" id="SMCQ01000013">
    <property type="protein sequence ID" value="TCV98472.1"/>
    <property type="molecule type" value="Genomic_DNA"/>
</dbReference>
<accession>A0A4R3Z0U0</accession>
<dbReference type="GO" id="GO:0005829">
    <property type="term" value="C:cytosol"/>
    <property type="evidence" value="ECO:0007669"/>
    <property type="project" value="UniProtKB-ARBA"/>
</dbReference>
<dbReference type="CDD" id="cd02553">
    <property type="entry name" value="PseudoU_synth_RsuA"/>
    <property type="match status" value="1"/>
</dbReference>
<dbReference type="SUPFAM" id="SSF55174">
    <property type="entry name" value="Alpha-L RNA-binding motif"/>
    <property type="match status" value="1"/>
</dbReference>
<evidence type="ECO:0000256" key="4">
    <source>
        <dbReference type="PROSITE-ProRule" id="PRU00182"/>
    </source>
</evidence>
<dbReference type="FunFam" id="3.30.70.1560:FF:000001">
    <property type="entry name" value="Pseudouridine synthase"/>
    <property type="match status" value="1"/>
</dbReference>
<evidence type="ECO:0000313" key="8">
    <source>
        <dbReference type="Proteomes" id="UP000295515"/>
    </source>
</evidence>
<keyword evidence="8" id="KW-1185">Reference proteome</keyword>
<dbReference type="InterPro" id="IPR000748">
    <property type="entry name" value="PsdUridine_synth_RsuA/RluB/E/F"/>
</dbReference>
<dbReference type="Pfam" id="PF00849">
    <property type="entry name" value="PseudoU_synth_2"/>
    <property type="match status" value="1"/>
</dbReference>
<evidence type="ECO:0000259" key="6">
    <source>
        <dbReference type="SMART" id="SM00363"/>
    </source>
</evidence>
<comment type="caution">
    <text evidence="7">The sequence shown here is derived from an EMBL/GenBank/DDBJ whole genome shotgun (WGS) entry which is preliminary data.</text>
</comment>
<dbReference type="InterPro" id="IPR050343">
    <property type="entry name" value="RsuA_PseudoU_synthase"/>
</dbReference>
<dbReference type="PANTHER" id="PTHR47683">
    <property type="entry name" value="PSEUDOURIDINE SYNTHASE FAMILY PROTEIN-RELATED"/>
    <property type="match status" value="1"/>
</dbReference>
<proteinExistence type="inferred from homology"/>
<dbReference type="Proteomes" id="UP000295515">
    <property type="component" value="Unassembled WGS sequence"/>
</dbReference>
<sequence>MRLDKLLAHSGFGTRKEVKELIKKGFVSVNDETIKTDKMHVDPQKDVVKVDDEVITYEEKVYYMLNKPSGYVSATEDQLHPTVVDLIDDYYRNDLFPVGRLDIDTVGLLLLTNDGVLAHQLLSPKKHCPKVYYAKINGVVTNDDVQKFLDGITIDDYQCQPAHLTILSHDETTSEIEVEIYEGKFHQVKKMFLAVGKEVVFLKRIRMKNLELDESLALGEYRRLTNEELDRLKDESMLQ</sequence>
<keyword evidence="3 5" id="KW-0413">Isomerase</keyword>
<dbReference type="SUPFAM" id="SSF55120">
    <property type="entry name" value="Pseudouridine synthase"/>
    <property type="match status" value="1"/>
</dbReference>
<dbReference type="SMART" id="SM00363">
    <property type="entry name" value="S4"/>
    <property type="match status" value="1"/>
</dbReference>
<dbReference type="NCBIfam" id="TIGR00093">
    <property type="entry name" value="pseudouridine synthase"/>
    <property type="match status" value="1"/>
</dbReference>
<feature type="domain" description="RNA-binding S4" evidence="6">
    <location>
        <begin position="1"/>
        <end position="59"/>
    </location>
</feature>
<evidence type="ECO:0000256" key="2">
    <source>
        <dbReference type="ARBA" id="ARBA00022884"/>
    </source>
</evidence>
<name>A0A4R3Z0U0_9FIRM</name>
<dbReference type="FunFam" id="3.10.290.10:FF:000003">
    <property type="entry name" value="Pseudouridine synthase"/>
    <property type="match status" value="1"/>
</dbReference>
<dbReference type="CDD" id="cd00165">
    <property type="entry name" value="S4"/>
    <property type="match status" value="1"/>
</dbReference>
<dbReference type="Gene3D" id="3.30.70.1560">
    <property type="entry name" value="Alpha-L RNA-binding motif"/>
    <property type="match status" value="1"/>
</dbReference>
<dbReference type="AlphaFoldDB" id="A0A4R3Z0U0"/>
<dbReference type="GO" id="GO:0000455">
    <property type="term" value="P:enzyme-directed rRNA pseudouridine synthesis"/>
    <property type="evidence" value="ECO:0007669"/>
    <property type="project" value="UniProtKB-ARBA"/>
</dbReference>
<gene>
    <name evidence="7" type="ORF">EDD60_11366</name>
</gene>
<protein>
    <recommendedName>
        <fullName evidence="5">Pseudouridine synthase</fullName>
        <ecNumber evidence="5">5.4.99.-</ecNumber>
    </recommendedName>
</protein>
<dbReference type="InterPro" id="IPR018496">
    <property type="entry name" value="PsdUridine_synth_RsuA/RluB_CS"/>
</dbReference>
<dbReference type="GO" id="GO:0003723">
    <property type="term" value="F:RNA binding"/>
    <property type="evidence" value="ECO:0007669"/>
    <property type="project" value="UniProtKB-KW"/>
</dbReference>
<evidence type="ECO:0000256" key="5">
    <source>
        <dbReference type="RuleBase" id="RU003887"/>
    </source>
</evidence>
<dbReference type="GeneID" id="98915708"/>
<dbReference type="Pfam" id="PF01479">
    <property type="entry name" value="S4"/>
    <property type="match status" value="1"/>
</dbReference>
<keyword evidence="2 4" id="KW-0694">RNA-binding</keyword>
<dbReference type="InterPro" id="IPR002942">
    <property type="entry name" value="S4_RNA-bd"/>
</dbReference>
<dbReference type="PANTHER" id="PTHR47683:SF4">
    <property type="entry name" value="PSEUDOURIDINE SYNTHASE"/>
    <property type="match status" value="1"/>
</dbReference>
<evidence type="ECO:0000256" key="3">
    <source>
        <dbReference type="ARBA" id="ARBA00023235"/>
    </source>
</evidence>
<dbReference type="InterPro" id="IPR006145">
    <property type="entry name" value="PsdUridine_synth_RsuA/RluA"/>
</dbReference>
<evidence type="ECO:0000256" key="1">
    <source>
        <dbReference type="ARBA" id="ARBA00008348"/>
    </source>
</evidence>
<dbReference type="InterPro" id="IPR036986">
    <property type="entry name" value="S4_RNA-bd_sf"/>
</dbReference>
<dbReference type="EC" id="5.4.99.-" evidence="5"/>
<dbReference type="InterPro" id="IPR042092">
    <property type="entry name" value="PsdUridine_s_RsuA/RluB/E/F_cat"/>
</dbReference>
<organism evidence="7 8">
    <name type="scientific">Longibaculum muris</name>
    <dbReference type="NCBI Taxonomy" id="1796628"/>
    <lineage>
        <taxon>Bacteria</taxon>
        <taxon>Bacillati</taxon>
        <taxon>Bacillota</taxon>
        <taxon>Erysipelotrichia</taxon>
        <taxon>Erysipelotrichales</taxon>
        <taxon>Coprobacillaceae</taxon>
        <taxon>Longibaculum</taxon>
    </lineage>
</organism>
<evidence type="ECO:0000313" key="7">
    <source>
        <dbReference type="EMBL" id="TCV98472.1"/>
    </source>
</evidence>
<dbReference type="PROSITE" id="PS50889">
    <property type="entry name" value="S4"/>
    <property type="match status" value="1"/>
</dbReference>
<dbReference type="PROSITE" id="PS01149">
    <property type="entry name" value="PSI_RSU"/>
    <property type="match status" value="1"/>
</dbReference>
<dbReference type="GO" id="GO:0120159">
    <property type="term" value="F:rRNA pseudouridine synthase activity"/>
    <property type="evidence" value="ECO:0007669"/>
    <property type="project" value="UniProtKB-ARBA"/>
</dbReference>
<dbReference type="Gene3D" id="3.30.70.580">
    <property type="entry name" value="Pseudouridine synthase I, catalytic domain, N-terminal subdomain"/>
    <property type="match status" value="1"/>
</dbReference>
<reference evidence="7 8" key="1">
    <citation type="submission" date="2019-03" db="EMBL/GenBank/DDBJ databases">
        <title>Genomic Encyclopedia of Type Strains, Phase IV (KMG-IV): sequencing the most valuable type-strain genomes for metagenomic binning, comparative biology and taxonomic classification.</title>
        <authorList>
            <person name="Goeker M."/>
        </authorList>
    </citation>
    <scope>NUCLEOTIDE SEQUENCE [LARGE SCALE GENOMIC DNA]</scope>
    <source>
        <strain evidence="7 8">DSM 29487</strain>
    </source>
</reference>
<dbReference type="InterPro" id="IPR020094">
    <property type="entry name" value="TruA/RsuA/RluB/E/F_N"/>
</dbReference>
<dbReference type="RefSeq" id="WP_066443298.1">
    <property type="nucleotide sequence ID" value="NZ_CAUWFI010000001.1"/>
</dbReference>
<comment type="similarity">
    <text evidence="1 5">Belongs to the pseudouridine synthase RsuA family.</text>
</comment>